<dbReference type="CDD" id="cd16387">
    <property type="entry name" value="ParB_N_Srx"/>
    <property type="match status" value="1"/>
</dbReference>
<accession>A0ABQ3DKU6</accession>
<reference evidence="2" key="1">
    <citation type="journal article" date="2019" name="Int. J. Syst. Evol. Microbiol.">
        <title>The Global Catalogue of Microorganisms (GCM) 10K type strain sequencing project: providing services to taxonomists for standard genome sequencing and annotation.</title>
        <authorList>
            <consortium name="The Broad Institute Genomics Platform"/>
            <consortium name="The Broad Institute Genome Sequencing Center for Infectious Disease"/>
            <person name="Wu L."/>
            <person name="Ma J."/>
        </authorList>
    </citation>
    <scope>NUCLEOTIDE SEQUENCE [LARGE SCALE GENOMIC DNA]</scope>
    <source>
        <strain evidence="2">JCM 4737</strain>
    </source>
</reference>
<dbReference type="SUPFAM" id="SSF110849">
    <property type="entry name" value="ParB/Sulfiredoxin"/>
    <property type="match status" value="1"/>
</dbReference>
<dbReference type="RefSeq" id="WP_138898821.1">
    <property type="nucleotide sequence ID" value="NZ_BMVO01000003.1"/>
</dbReference>
<comment type="caution">
    <text evidence="1">The sequence shown here is derived from an EMBL/GenBank/DDBJ whole genome shotgun (WGS) entry which is preliminary data.</text>
</comment>
<evidence type="ECO:0000313" key="2">
    <source>
        <dbReference type="Proteomes" id="UP000599437"/>
    </source>
</evidence>
<gene>
    <name evidence="1" type="ORF">GCM10010346_16590</name>
</gene>
<sequence length="238" mass="25527">MTAQATYVRTADVALDELTPFPGNAKRGNVDTILESLRRNGQYRSLVVREIPDGPLIVLAGNHTMQALGAHGAGDCGKTVKTSNGTGPCGICQNDPSWQPGARCEIVQCDEDTARRINIVDNRAADLGGYDYEALSELLAGLDDLDGTGYTPRDVEDITALLTAPPDEVTELSDHHGEPNEDIFRPKISMTVDAETFDRWRLALDAHPGKDDEAKLDGLLDEIERTRAAAATAAEAGA</sequence>
<evidence type="ECO:0000313" key="1">
    <source>
        <dbReference type="EMBL" id="GHA94509.1"/>
    </source>
</evidence>
<name>A0ABQ3DKU6_9ACTN</name>
<dbReference type="Proteomes" id="UP000599437">
    <property type="component" value="Unassembled WGS sequence"/>
</dbReference>
<protein>
    <submittedName>
        <fullName evidence="1">Uncharacterized protein</fullName>
    </submittedName>
</protein>
<organism evidence="1 2">
    <name type="scientific">Streptomyces chryseus</name>
    <dbReference type="NCBI Taxonomy" id="68186"/>
    <lineage>
        <taxon>Bacteria</taxon>
        <taxon>Bacillati</taxon>
        <taxon>Actinomycetota</taxon>
        <taxon>Actinomycetes</taxon>
        <taxon>Kitasatosporales</taxon>
        <taxon>Streptomycetaceae</taxon>
        <taxon>Streptomyces</taxon>
    </lineage>
</organism>
<keyword evidence="2" id="KW-1185">Reference proteome</keyword>
<proteinExistence type="predicted"/>
<dbReference type="InterPro" id="IPR036086">
    <property type="entry name" value="ParB/Sulfiredoxin_sf"/>
</dbReference>
<dbReference type="EMBL" id="BMVO01000003">
    <property type="protein sequence ID" value="GHA94509.1"/>
    <property type="molecule type" value="Genomic_DNA"/>
</dbReference>